<dbReference type="InterPro" id="IPR011713">
    <property type="entry name" value="Leu-rich_rpt_3"/>
</dbReference>
<feature type="domain" description="Disease resistance protein Roq1-like winged-helix" evidence="4">
    <location>
        <begin position="197"/>
        <end position="265"/>
    </location>
</feature>
<evidence type="ECO:0000256" key="2">
    <source>
        <dbReference type="ARBA" id="ARBA00022737"/>
    </source>
</evidence>
<dbReference type="PANTHER" id="PTHR11017:SF479">
    <property type="entry name" value="DISEASE RESISTANCE PROTEIN (TIR-NBS-LRR CLASS) FAMILY"/>
    <property type="match status" value="1"/>
</dbReference>
<feature type="domain" description="NB-ARC" evidence="3">
    <location>
        <begin position="50"/>
        <end position="126"/>
    </location>
</feature>
<dbReference type="GO" id="GO:0043531">
    <property type="term" value="F:ADP binding"/>
    <property type="evidence" value="ECO:0007669"/>
    <property type="project" value="InterPro"/>
</dbReference>
<dbReference type="InterPro" id="IPR036390">
    <property type="entry name" value="WH_DNA-bd_sf"/>
</dbReference>
<evidence type="ECO:0000259" key="4">
    <source>
        <dbReference type="Pfam" id="PF23282"/>
    </source>
</evidence>
<dbReference type="EMBL" id="OU466858">
    <property type="protein sequence ID" value="CAH2046352.1"/>
    <property type="molecule type" value="Genomic_DNA"/>
</dbReference>
<evidence type="ECO:0000259" key="3">
    <source>
        <dbReference type="Pfam" id="PF00931"/>
    </source>
</evidence>
<dbReference type="Pfam" id="PF00931">
    <property type="entry name" value="NB-ARC"/>
    <property type="match status" value="1"/>
</dbReference>
<accession>A0AAU9RSS0</accession>
<sequence length="496" mass="56899">MPGIGKTTIAQAAFNLMSQDFEAYCFLEDFHVTFHEKGLYKLREEHSIAKLRDKTVLVVLDDVRNPMEAESFLGGFDFFGLASLIIITSRDKQVLHQCHVEGLYEVPALNKKEALKLFNRFAFPEKEPSDDSNLVEISKKVVEYASGNRTALYSYGKELNGKTKLEEMEVEFEKIKRYPPQEIIDVFKSSYDTLTDHERSIFLDIACFFKDENLDYILRIHEGCGFFPHVGIDRLVDQSLLTISEDKKVEMHNLIQDVGREIARTETSQTASRCRMWEPSSIKSLLEDSEPKETEIIEGIFLDTTNINIDVNPLAFENMYNLRLLKIYSSSSEAAQKLHFPEGLKCLPYELKLFHWENYPLRLLPQEFDPNHIVEINMPNSQLQKLWEGTKSLAKLKIINLSHSHQLDEVDELSKACNLEQMDLQGCTSLESIPDTDRLKNLELVNLSGCTRINRAEIEKKIKGLDLEGGLKETKSGSMVFSTLVTLEFKDNKKSF</sequence>
<keyword evidence="2" id="KW-0677">Repeat</keyword>
<name>A0AAU9RSS0_THLAR</name>
<dbReference type="Pfam" id="PF23282">
    <property type="entry name" value="WHD_ROQ1"/>
    <property type="match status" value="1"/>
</dbReference>
<dbReference type="GO" id="GO:0006952">
    <property type="term" value="P:defense response"/>
    <property type="evidence" value="ECO:0007669"/>
    <property type="project" value="InterPro"/>
</dbReference>
<dbReference type="SUPFAM" id="SSF52058">
    <property type="entry name" value="L domain-like"/>
    <property type="match status" value="1"/>
</dbReference>
<dbReference type="Gene3D" id="3.40.50.300">
    <property type="entry name" value="P-loop containing nucleotide triphosphate hydrolases"/>
    <property type="match status" value="1"/>
</dbReference>
<gene>
    <name evidence="5" type="ORF">TAV2_LOCUS6757</name>
</gene>
<protein>
    <recommendedName>
        <fullName evidence="7">NB-ARC domain-containing protein</fullName>
    </recommendedName>
</protein>
<keyword evidence="6" id="KW-1185">Reference proteome</keyword>
<dbReference type="InterPro" id="IPR027417">
    <property type="entry name" value="P-loop_NTPase"/>
</dbReference>
<proteinExistence type="predicted"/>
<dbReference type="InterPro" id="IPR042197">
    <property type="entry name" value="Apaf_helical"/>
</dbReference>
<reference evidence="5 6" key="1">
    <citation type="submission" date="2022-03" db="EMBL/GenBank/DDBJ databases">
        <authorList>
            <person name="Nunn A."/>
            <person name="Chopra R."/>
            <person name="Nunn A."/>
            <person name="Contreras Garrido A."/>
        </authorList>
    </citation>
    <scope>NUCLEOTIDE SEQUENCE [LARGE SCALE GENOMIC DNA]</scope>
</reference>
<dbReference type="AlphaFoldDB" id="A0AAU9RSS0"/>
<dbReference type="InterPro" id="IPR058192">
    <property type="entry name" value="WHD_ROQ1-like"/>
</dbReference>
<dbReference type="Pfam" id="PF07725">
    <property type="entry name" value="LRR_3"/>
    <property type="match status" value="1"/>
</dbReference>
<evidence type="ECO:0008006" key="7">
    <source>
        <dbReference type="Google" id="ProtNLM"/>
    </source>
</evidence>
<dbReference type="InterPro" id="IPR002182">
    <property type="entry name" value="NB-ARC"/>
</dbReference>
<dbReference type="Gene3D" id="1.10.8.430">
    <property type="entry name" value="Helical domain of apoptotic protease-activating factors"/>
    <property type="match status" value="1"/>
</dbReference>
<dbReference type="Gene3D" id="3.80.10.10">
    <property type="entry name" value="Ribonuclease Inhibitor"/>
    <property type="match status" value="1"/>
</dbReference>
<dbReference type="SUPFAM" id="SSF52540">
    <property type="entry name" value="P-loop containing nucleoside triphosphate hydrolases"/>
    <property type="match status" value="1"/>
</dbReference>
<dbReference type="Proteomes" id="UP000836841">
    <property type="component" value="Chromosome 2"/>
</dbReference>
<evidence type="ECO:0000256" key="1">
    <source>
        <dbReference type="ARBA" id="ARBA00022614"/>
    </source>
</evidence>
<dbReference type="InterPro" id="IPR044974">
    <property type="entry name" value="Disease_R_plants"/>
</dbReference>
<evidence type="ECO:0000313" key="5">
    <source>
        <dbReference type="EMBL" id="CAH2046352.1"/>
    </source>
</evidence>
<dbReference type="InterPro" id="IPR032675">
    <property type="entry name" value="LRR_dom_sf"/>
</dbReference>
<keyword evidence="1" id="KW-0433">Leucine-rich repeat</keyword>
<dbReference type="SUPFAM" id="SSF46785">
    <property type="entry name" value="Winged helix' DNA-binding domain"/>
    <property type="match status" value="1"/>
</dbReference>
<dbReference type="PRINTS" id="PR00364">
    <property type="entry name" value="DISEASERSIST"/>
</dbReference>
<dbReference type="PANTHER" id="PTHR11017">
    <property type="entry name" value="LEUCINE-RICH REPEAT-CONTAINING PROTEIN"/>
    <property type="match status" value="1"/>
</dbReference>
<evidence type="ECO:0000313" key="6">
    <source>
        <dbReference type="Proteomes" id="UP000836841"/>
    </source>
</evidence>
<organism evidence="5 6">
    <name type="scientific">Thlaspi arvense</name>
    <name type="common">Field penny-cress</name>
    <dbReference type="NCBI Taxonomy" id="13288"/>
    <lineage>
        <taxon>Eukaryota</taxon>
        <taxon>Viridiplantae</taxon>
        <taxon>Streptophyta</taxon>
        <taxon>Embryophyta</taxon>
        <taxon>Tracheophyta</taxon>
        <taxon>Spermatophyta</taxon>
        <taxon>Magnoliopsida</taxon>
        <taxon>eudicotyledons</taxon>
        <taxon>Gunneridae</taxon>
        <taxon>Pentapetalae</taxon>
        <taxon>rosids</taxon>
        <taxon>malvids</taxon>
        <taxon>Brassicales</taxon>
        <taxon>Brassicaceae</taxon>
        <taxon>Thlaspideae</taxon>
        <taxon>Thlaspi</taxon>
    </lineage>
</organism>